<evidence type="ECO:0000256" key="3">
    <source>
        <dbReference type="ARBA" id="ARBA00022448"/>
    </source>
</evidence>
<dbReference type="STRING" id="201973.SAMN04488025_11268"/>
<dbReference type="GO" id="GO:0006457">
    <property type="term" value="P:protein folding"/>
    <property type="evidence" value="ECO:0007669"/>
    <property type="project" value="InterPro"/>
</dbReference>
<dbReference type="AlphaFoldDB" id="A0A1I2NKZ9"/>
<sequence length="138" mass="15165">MGWVRGYALYMAWLVALVATGGSLYFSEVAGFIPCELCWYQRILMYPLAVILGIASYRDDRSVVPYVLPLTAGGAALSAFHYLLQKVPGMAALSPCREGIPCSGQYINWLGFITIPFLAFVAFVLISLLMWAARKGTD</sequence>
<dbReference type="HAMAP" id="MF_00287">
    <property type="entry name" value="BdbC"/>
    <property type="match status" value="1"/>
</dbReference>
<evidence type="ECO:0000256" key="6">
    <source>
        <dbReference type="ARBA" id="ARBA00022989"/>
    </source>
</evidence>
<dbReference type="InterPro" id="IPR023380">
    <property type="entry name" value="DsbB-like_sf"/>
</dbReference>
<keyword evidence="3" id="KW-0813">Transport</keyword>
<evidence type="ECO:0000256" key="5">
    <source>
        <dbReference type="ARBA" id="ARBA00022982"/>
    </source>
</evidence>
<evidence type="ECO:0000256" key="2">
    <source>
        <dbReference type="ARBA" id="ARBA00007602"/>
    </source>
</evidence>
<protein>
    <submittedName>
        <fullName evidence="13">Disulfide bond formation protein DsbB</fullName>
    </submittedName>
</protein>
<dbReference type="SUPFAM" id="SSF158442">
    <property type="entry name" value="DsbB-like"/>
    <property type="match status" value="1"/>
</dbReference>
<evidence type="ECO:0000256" key="10">
    <source>
        <dbReference type="ARBA" id="ARBA00023186"/>
    </source>
</evidence>
<evidence type="ECO:0000256" key="7">
    <source>
        <dbReference type="ARBA" id="ARBA00023002"/>
    </source>
</evidence>
<evidence type="ECO:0000256" key="1">
    <source>
        <dbReference type="ARBA" id="ARBA00004141"/>
    </source>
</evidence>
<dbReference type="PANTHER" id="PTHR43469:SF1">
    <property type="entry name" value="SPBETA PROPHAGE-DERIVED DISULFIDE BOND FORMATION PROTEIN B"/>
    <property type="match status" value="1"/>
</dbReference>
<comment type="similarity">
    <text evidence="2">Belongs to the DsbB family. BdbC subfamily.</text>
</comment>
<dbReference type="Gene3D" id="1.20.1550.10">
    <property type="entry name" value="DsbB-like"/>
    <property type="match status" value="1"/>
</dbReference>
<reference evidence="13 14" key="1">
    <citation type="submission" date="2016-10" db="EMBL/GenBank/DDBJ databases">
        <authorList>
            <person name="de Groot N.N."/>
        </authorList>
    </citation>
    <scope>NUCLEOTIDE SEQUENCE [LARGE SCALE GENOMIC DNA]</scope>
    <source>
        <strain evidence="13 14">DSM 44945</strain>
    </source>
</reference>
<keyword evidence="14" id="KW-1185">Reference proteome</keyword>
<keyword evidence="4 12" id="KW-0812">Transmembrane</keyword>
<dbReference type="InterPro" id="IPR012187">
    <property type="entry name" value="Disulphide_bond_form_BdbC"/>
</dbReference>
<feature type="transmembrane region" description="Helical" evidence="12">
    <location>
        <begin position="7"/>
        <end position="27"/>
    </location>
</feature>
<feature type="transmembrane region" description="Helical" evidence="12">
    <location>
        <begin position="109"/>
        <end position="133"/>
    </location>
</feature>
<dbReference type="EMBL" id="FOOK01000012">
    <property type="protein sequence ID" value="SFG01951.1"/>
    <property type="molecule type" value="Genomic_DNA"/>
</dbReference>
<keyword evidence="5" id="KW-0249">Electron transport</keyword>
<keyword evidence="11" id="KW-0676">Redox-active center</keyword>
<dbReference type="GO" id="GO:0016020">
    <property type="term" value="C:membrane"/>
    <property type="evidence" value="ECO:0007669"/>
    <property type="project" value="UniProtKB-SubCell"/>
</dbReference>
<dbReference type="InterPro" id="IPR003752">
    <property type="entry name" value="DiS_bond_form_DsbB/BdbC"/>
</dbReference>
<evidence type="ECO:0000256" key="4">
    <source>
        <dbReference type="ARBA" id="ARBA00022692"/>
    </source>
</evidence>
<dbReference type="Proteomes" id="UP000198661">
    <property type="component" value="Unassembled WGS sequence"/>
</dbReference>
<dbReference type="Pfam" id="PF02600">
    <property type="entry name" value="DsbB"/>
    <property type="match status" value="1"/>
</dbReference>
<dbReference type="NCBIfam" id="NF002849">
    <property type="entry name" value="PRK03113.1"/>
    <property type="match status" value="1"/>
</dbReference>
<evidence type="ECO:0000256" key="9">
    <source>
        <dbReference type="ARBA" id="ARBA00023157"/>
    </source>
</evidence>
<dbReference type="PANTHER" id="PTHR43469">
    <property type="entry name" value="DISULFIDE FORMATION PROTEIN-RELATED"/>
    <property type="match status" value="1"/>
</dbReference>
<name>A0A1I2NKZ9_9BACL</name>
<evidence type="ECO:0000256" key="11">
    <source>
        <dbReference type="ARBA" id="ARBA00023284"/>
    </source>
</evidence>
<keyword evidence="9" id="KW-1015">Disulfide bond</keyword>
<comment type="subcellular location">
    <subcellularLocation>
        <location evidence="1">Membrane</location>
        <topology evidence="1">Multi-pass membrane protein</topology>
    </subcellularLocation>
</comment>
<keyword evidence="10" id="KW-0143">Chaperone</keyword>
<keyword evidence="7" id="KW-0560">Oxidoreductase</keyword>
<evidence type="ECO:0000256" key="8">
    <source>
        <dbReference type="ARBA" id="ARBA00023136"/>
    </source>
</evidence>
<proteinExistence type="inferred from homology"/>
<keyword evidence="8 12" id="KW-0472">Membrane</keyword>
<gene>
    <name evidence="13" type="ORF">SAMN04488025_11268</name>
</gene>
<dbReference type="GO" id="GO:0015035">
    <property type="term" value="F:protein-disulfide reductase activity"/>
    <property type="evidence" value="ECO:0007669"/>
    <property type="project" value="InterPro"/>
</dbReference>
<accession>A0A1I2NKZ9</accession>
<evidence type="ECO:0000256" key="12">
    <source>
        <dbReference type="SAM" id="Phobius"/>
    </source>
</evidence>
<feature type="transmembrane region" description="Helical" evidence="12">
    <location>
        <begin position="64"/>
        <end position="84"/>
    </location>
</feature>
<dbReference type="PIRSF" id="PIRSF036659">
    <property type="entry name" value="BdbC"/>
    <property type="match status" value="1"/>
</dbReference>
<organism evidence="13 14">
    <name type="scientific">Planifilum fulgidum</name>
    <dbReference type="NCBI Taxonomy" id="201973"/>
    <lineage>
        <taxon>Bacteria</taxon>
        <taxon>Bacillati</taxon>
        <taxon>Bacillota</taxon>
        <taxon>Bacilli</taxon>
        <taxon>Bacillales</taxon>
        <taxon>Thermoactinomycetaceae</taxon>
        <taxon>Planifilum</taxon>
    </lineage>
</organism>
<evidence type="ECO:0000313" key="13">
    <source>
        <dbReference type="EMBL" id="SFG01951.1"/>
    </source>
</evidence>
<evidence type="ECO:0000313" key="14">
    <source>
        <dbReference type="Proteomes" id="UP000198661"/>
    </source>
</evidence>
<feature type="transmembrane region" description="Helical" evidence="12">
    <location>
        <begin position="39"/>
        <end position="57"/>
    </location>
</feature>
<keyword evidence="6 12" id="KW-1133">Transmembrane helix</keyword>